<reference evidence="1" key="1">
    <citation type="journal article" date="2020" name="Nature">
        <title>Giant virus diversity and host interactions through global metagenomics.</title>
        <authorList>
            <person name="Schulz F."/>
            <person name="Roux S."/>
            <person name="Paez-Espino D."/>
            <person name="Jungbluth S."/>
            <person name="Walsh D.A."/>
            <person name="Denef V.J."/>
            <person name="McMahon K.D."/>
            <person name="Konstantinidis K.T."/>
            <person name="Eloe-Fadrosh E.A."/>
            <person name="Kyrpides N.C."/>
            <person name="Woyke T."/>
        </authorList>
    </citation>
    <scope>NUCLEOTIDE SEQUENCE</scope>
    <source>
        <strain evidence="1">GVMAG-M-3300020192-26</strain>
    </source>
</reference>
<sequence>MYPYQTNSEFFQPNEFGTVNFYQPNIATPTLETVTIDNIAPVTEYPFNTVMDNICNVDFKLNDTIITITSTIIVSNKPILIECVADTLRVWNLTYFQNNVIGTKGNLYIDGYNLLDFDNNNVKSMYIYELKSWIIDIGVAKKITISGNNNKIYVNHSFGNDIVLKINGKNSLHIKNIQIHVRSLVISNVDGNIYFDSTVCDHLTLNNKGIGNVSELVVSLMAEVNIIGPSVVTLNKLQSTECKEMINGPGKIIWNVIG</sequence>
<organism evidence="1">
    <name type="scientific">viral metagenome</name>
    <dbReference type="NCBI Taxonomy" id="1070528"/>
    <lineage>
        <taxon>unclassified sequences</taxon>
        <taxon>metagenomes</taxon>
        <taxon>organismal metagenomes</taxon>
    </lineage>
</organism>
<dbReference type="AlphaFoldDB" id="A0A6C0C761"/>
<accession>A0A6C0C761</accession>
<dbReference type="Gene3D" id="2.160.20.120">
    <property type="match status" value="1"/>
</dbReference>
<evidence type="ECO:0000313" key="1">
    <source>
        <dbReference type="EMBL" id="QHT00261.1"/>
    </source>
</evidence>
<name>A0A6C0C761_9ZZZZ</name>
<protein>
    <submittedName>
        <fullName evidence="1">Uncharacterized protein</fullName>
    </submittedName>
</protein>
<dbReference type="EMBL" id="MN739353">
    <property type="protein sequence ID" value="QHT00261.1"/>
    <property type="molecule type" value="Genomic_DNA"/>
</dbReference>
<proteinExistence type="predicted"/>